<gene>
    <name evidence="2" type="ORF">PRUB_b0960</name>
</gene>
<organism evidence="2 3">
    <name type="scientific">Pseudoalteromonas rubra</name>
    <dbReference type="NCBI Taxonomy" id="43658"/>
    <lineage>
        <taxon>Bacteria</taxon>
        <taxon>Pseudomonadati</taxon>
        <taxon>Pseudomonadota</taxon>
        <taxon>Gammaproteobacteria</taxon>
        <taxon>Alteromonadales</taxon>
        <taxon>Pseudoalteromonadaceae</taxon>
        <taxon>Pseudoalteromonas</taxon>
    </lineage>
</organism>
<dbReference type="AlphaFoldDB" id="A0A8T0C359"/>
<dbReference type="PANTHER" id="PTHR46825">
    <property type="entry name" value="D-ALANYL-D-ALANINE-CARBOXYPEPTIDASE/ENDOPEPTIDASE AMPH"/>
    <property type="match status" value="1"/>
</dbReference>
<evidence type="ECO:0000313" key="2">
    <source>
        <dbReference type="EMBL" id="KAF7781661.1"/>
    </source>
</evidence>
<dbReference type="GO" id="GO:0008236">
    <property type="term" value="F:serine-type peptidase activity"/>
    <property type="evidence" value="ECO:0007669"/>
    <property type="project" value="InterPro"/>
</dbReference>
<dbReference type="Pfam" id="PF00144">
    <property type="entry name" value="Beta-lactamase"/>
    <property type="match status" value="1"/>
</dbReference>
<evidence type="ECO:0000313" key="3">
    <source>
        <dbReference type="Proteomes" id="UP000016480"/>
    </source>
</evidence>
<dbReference type="InterPro" id="IPR029045">
    <property type="entry name" value="ClpP/crotonase-like_dom_sf"/>
</dbReference>
<comment type="caution">
    <text evidence="2">The sequence shown here is derived from an EMBL/GenBank/DDBJ whole genome shotgun (WGS) entry which is preliminary data.</text>
</comment>
<dbReference type="SUPFAM" id="SSF56601">
    <property type="entry name" value="beta-lactamase/transpeptidase-like"/>
    <property type="match status" value="1"/>
</dbReference>
<evidence type="ECO:0000259" key="1">
    <source>
        <dbReference type="SMART" id="SM00245"/>
    </source>
</evidence>
<dbReference type="InterPro" id="IPR028204">
    <property type="entry name" value="Tricorn_C1"/>
</dbReference>
<dbReference type="InterPro" id="IPR012338">
    <property type="entry name" value="Beta-lactam/transpept-like"/>
</dbReference>
<dbReference type="EMBL" id="AHCD03000044">
    <property type="protein sequence ID" value="KAF7781661.1"/>
    <property type="molecule type" value="Genomic_DNA"/>
</dbReference>
<dbReference type="Gene3D" id="3.90.226.10">
    <property type="entry name" value="2-enoyl-CoA Hydratase, Chain A, domain 1"/>
    <property type="match status" value="1"/>
</dbReference>
<proteinExistence type="predicted"/>
<dbReference type="InterPro" id="IPR050491">
    <property type="entry name" value="AmpC-like"/>
</dbReference>
<dbReference type="InterPro" id="IPR005151">
    <property type="entry name" value="Tail-specific_protease"/>
</dbReference>
<sequence>MAGLEDNQMEKDEGMLDLMGKKMTGWKPLSLVSAALLMAGCGNSNDNHALAKHRGVWVQQGTGNLWQFDTDNLRRFQYNTHGCVLIETHPYKDLDALDEYLKSDKSTLTLTTHATNDWVFAKQSEMREQCKPKQRLSGDDPIANFEYFWHTFNDYYAFFELREIDWQAAYSAYRPQINADTTPEQLANVFEAMLEDFDDVHVSLTDDKRFEISGEGETELYEDLAWLMVQRHGDDWEAHIEQAYNNQLNAFAEITSLYLTDKQLTRYENSNALGWGKLDGNLGYIRIDRESAMLASEETDVDSFFDIISQAKQDIEDTQTLMREVMKDLADSDGIIIDLRVNDGGFDGVSLEIARFFNAKEQTVAYKQILNGDHQQDKQALTLKAAPDQAYTKPVYVLTGELAYSAGEVLTQTLKSLEHVTLVGGATNGAVSDALDFMLPNGWTGSLSHQTYSDLNNQGLEGAGVMPDIAVPVYTTKEVEWSSDNVLDYAIQAMGATPGRGFDFTSVDQAFTQGLADMDIPGVAVAVIKDGQIIFEKGYGIANLETNQPMTVHAPMNVGSTSKAVMGTGFMQLIEQGLLSLDTPLAQMNLPFEITHPNTERDITLRHLVTHTSGISDTQLYNCSYYIHGTNLSLYAQGGHELCEETTLTGATEFYQAYLLPGGQYFTEDVYLGEGSVPAGSIHSYTNVGAGLAGYAVEHLLNISLVDQMKQNLFAPLGMNNTHWDYTQLPEENPKTPQYTIDGDGVAQYVPEFSYPTFFDGDLNSSAHDLARLLIAISQGGTLDNVRVLSEQSVETMLSVQTDVPTYWMDTQGLFWFWQGPFVGHDGGDPGTHTIMTYNPYTKTGIVALSNAEDGHYGDGSNMLRLQTHLAAFYRAGVAHQE</sequence>
<dbReference type="GO" id="GO:0006508">
    <property type="term" value="P:proteolysis"/>
    <property type="evidence" value="ECO:0007669"/>
    <property type="project" value="InterPro"/>
</dbReference>
<feature type="domain" description="Tail specific protease" evidence="1">
    <location>
        <begin position="252"/>
        <end position="472"/>
    </location>
</feature>
<dbReference type="SMART" id="SM00245">
    <property type="entry name" value="TSPc"/>
    <property type="match status" value="1"/>
</dbReference>
<protein>
    <recommendedName>
        <fullName evidence="1">Tail specific protease domain-containing protein</fullName>
    </recommendedName>
</protein>
<dbReference type="SUPFAM" id="SSF52096">
    <property type="entry name" value="ClpP/crotonase"/>
    <property type="match status" value="1"/>
</dbReference>
<dbReference type="Proteomes" id="UP000016480">
    <property type="component" value="Unassembled WGS sequence"/>
</dbReference>
<dbReference type="Gene3D" id="3.30.750.44">
    <property type="match status" value="1"/>
</dbReference>
<dbReference type="Pfam" id="PF14684">
    <property type="entry name" value="Tricorn_C1"/>
    <property type="match status" value="1"/>
</dbReference>
<dbReference type="Pfam" id="PF03572">
    <property type="entry name" value="Peptidase_S41"/>
    <property type="match status" value="1"/>
</dbReference>
<dbReference type="PANTHER" id="PTHR46825:SF9">
    <property type="entry name" value="BETA-LACTAMASE-RELATED DOMAIN-CONTAINING PROTEIN"/>
    <property type="match status" value="1"/>
</dbReference>
<reference evidence="2 3" key="1">
    <citation type="journal article" date="2012" name="J. Bacteriol.">
        <title>Genome sequence of the cycloprodigiosin-producing bacterial strain Pseudoalteromonas rubra ATCC 29570(T).</title>
        <authorList>
            <person name="Xie B.B."/>
            <person name="Shu Y.L."/>
            <person name="Qin Q.L."/>
            <person name="Rong J.C."/>
            <person name="Zhang X.Y."/>
            <person name="Chen X.L."/>
            <person name="Zhou B.C."/>
            <person name="Zhang Y.Z."/>
        </authorList>
    </citation>
    <scope>NUCLEOTIDE SEQUENCE [LARGE SCALE GENOMIC DNA]</scope>
    <source>
        <strain evidence="2 3">DSM 6842</strain>
    </source>
</reference>
<dbReference type="Gene3D" id="3.40.710.10">
    <property type="entry name" value="DD-peptidase/beta-lactamase superfamily"/>
    <property type="match status" value="1"/>
</dbReference>
<accession>A0A8T0C359</accession>
<dbReference type="CDD" id="cd07563">
    <property type="entry name" value="Peptidase_S41_IRBP"/>
    <property type="match status" value="1"/>
</dbReference>
<dbReference type="InterPro" id="IPR001466">
    <property type="entry name" value="Beta-lactam-related"/>
</dbReference>
<name>A0A8T0C359_9GAMM</name>